<accession>A0A9P8LEP9</accession>
<evidence type="ECO:0000313" key="2">
    <source>
        <dbReference type="Proteomes" id="UP000750711"/>
    </source>
</evidence>
<gene>
    <name evidence="1" type="ORF">GP486_002207</name>
</gene>
<reference evidence="1" key="1">
    <citation type="submission" date="2021-03" db="EMBL/GenBank/DDBJ databases">
        <title>Comparative genomics and phylogenomic investigation of the class Geoglossomycetes provide insights into ecological specialization and systematics.</title>
        <authorList>
            <person name="Melie T."/>
            <person name="Pirro S."/>
            <person name="Miller A.N."/>
            <person name="Quandt A."/>
        </authorList>
    </citation>
    <scope>NUCLEOTIDE SEQUENCE</scope>
    <source>
        <strain evidence="1">CAQ_001_2017</strain>
    </source>
</reference>
<sequence length="310" mass="34706">MILAAASSDIDFDWIDGVRGEDVLEKVLPPAASMENVKIGNIGSWRAHMNAMAKSVHNSFEIFALSSRSLIQPLTFGKSKYADPTYPSPHGVTASPPDLKFDALPSTIRPLSSPYGDGWDVLWLGHCGMNFPDTEPADTAEKSKNLPKGRVVHLNDETVPEPRYLKMHAEYEDTLEMYPPHSRIVHHAMGSICSLVYAVTQASARRILYNIGIKSFEAPFDLLLRDHCQGSEVRSYHPCLTVQPQLFNHHRPAGKKSSESDISDHGTGYREKPITKFIRWSVRMNLERYLNGKEGYEDQFPDGVELGVLK</sequence>
<comment type="caution">
    <text evidence="1">The sequence shown here is derived from an EMBL/GenBank/DDBJ whole genome shotgun (WGS) entry which is preliminary data.</text>
</comment>
<evidence type="ECO:0000313" key="1">
    <source>
        <dbReference type="EMBL" id="KAH0563221.1"/>
    </source>
</evidence>
<keyword evidence="2" id="KW-1185">Reference proteome</keyword>
<protein>
    <recommendedName>
        <fullName evidence="3">Glycosyltransferase family 25 protein</fullName>
    </recommendedName>
</protein>
<dbReference type="EMBL" id="JAGHQM010000234">
    <property type="protein sequence ID" value="KAH0563221.1"/>
    <property type="molecule type" value="Genomic_DNA"/>
</dbReference>
<organism evidence="1 2">
    <name type="scientific">Trichoglossum hirsutum</name>
    <dbReference type="NCBI Taxonomy" id="265104"/>
    <lineage>
        <taxon>Eukaryota</taxon>
        <taxon>Fungi</taxon>
        <taxon>Dikarya</taxon>
        <taxon>Ascomycota</taxon>
        <taxon>Pezizomycotina</taxon>
        <taxon>Geoglossomycetes</taxon>
        <taxon>Geoglossales</taxon>
        <taxon>Geoglossaceae</taxon>
        <taxon>Trichoglossum</taxon>
    </lineage>
</organism>
<dbReference type="Proteomes" id="UP000750711">
    <property type="component" value="Unassembled WGS sequence"/>
</dbReference>
<proteinExistence type="predicted"/>
<dbReference type="AlphaFoldDB" id="A0A9P8LEP9"/>
<evidence type="ECO:0008006" key="3">
    <source>
        <dbReference type="Google" id="ProtNLM"/>
    </source>
</evidence>
<name>A0A9P8LEP9_9PEZI</name>